<gene>
    <name evidence="2" type="ORF">DFR34_10817</name>
</gene>
<dbReference type="PROSITE" id="PS51257">
    <property type="entry name" value="PROKAR_LIPOPROTEIN"/>
    <property type="match status" value="1"/>
</dbReference>
<dbReference type="CDD" id="cd00093">
    <property type="entry name" value="HTH_XRE"/>
    <property type="match status" value="1"/>
</dbReference>
<comment type="caution">
    <text evidence="2">The sequence shown here is derived from an EMBL/GenBank/DDBJ whole genome shotgun (WGS) entry which is preliminary data.</text>
</comment>
<dbReference type="InterPro" id="IPR055172">
    <property type="entry name" value="HTH_RsaL-like"/>
</dbReference>
<dbReference type="Gene3D" id="1.10.260.40">
    <property type="entry name" value="lambda repressor-like DNA-binding domains"/>
    <property type="match status" value="1"/>
</dbReference>
<keyword evidence="3" id="KW-1185">Reference proteome</keyword>
<evidence type="ECO:0000313" key="3">
    <source>
        <dbReference type="Proteomes" id="UP000247555"/>
    </source>
</evidence>
<dbReference type="InterPro" id="IPR001387">
    <property type="entry name" value="Cro/C1-type_HTH"/>
</dbReference>
<dbReference type="EMBL" id="QJKI01000008">
    <property type="protein sequence ID" value="PXX79127.1"/>
    <property type="molecule type" value="Genomic_DNA"/>
</dbReference>
<name>A0A318LBP7_9NEIS</name>
<feature type="domain" description="HTH cro/C1-type" evidence="1">
    <location>
        <begin position="6"/>
        <end position="61"/>
    </location>
</feature>
<dbReference type="OrthoDB" id="3173404at2"/>
<evidence type="ECO:0000313" key="2">
    <source>
        <dbReference type="EMBL" id="PXX79127.1"/>
    </source>
</evidence>
<dbReference type="SUPFAM" id="SSF47413">
    <property type="entry name" value="lambda repressor-like DNA-binding domains"/>
    <property type="match status" value="1"/>
</dbReference>
<dbReference type="RefSeq" id="WP_110390586.1">
    <property type="nucleotide sequence ID" value="NZ_QJKI01000008.1"/>
</dbReference>
<organism evidence="2 3">
    <name type="scientific">Rivihabitans pingtungensis</name>
    <dbReference type="NCBI Taxonomy" id="1054498"/>
    <lineage>
        <taxon>Bacteria</taxon>
        <taxon>Pseudomonadati</taxon>
        <taxon>Pseudomonadota</taxon>
        <taxon>Betaproteobacteria</taxon>
        <taxon>Neisseriales</taxon>
        <taxon>Aquaspirillaceae</taxon>
        <taxon>Rivihabitans</taxon>
    </lineage>
</organism>
<dbReference type="InterPro" id="IPR010982">
    <property type="entry name" value="Lambda_DNA-bd_dom_sf"/>
</dbReference>
<dbReference type="GO" id="GO:0003677">
    <property type="term" value="F:DNA binding"/>
    <property type="evidence" value="ECO:0007669"/>
    <property type="project" value="InterPro"/>
</dbReference>
<dbReference type="AlphaFoldDB" id="A0A318LBP7"/>
<evidence type="ECO:0000259" key="1">
    <source>
        <dbReference type="PROSITE" id="PS50943"/>
    </source>
</evidence>
<reference evidence="2 3" key="1">
    <citation type="submission" date="2018-05" db="EMBL/GenBank/DDBJ databases">
        <title>Genomic Encyclopedia of Type Strains, Phase IV (KMG-IV): sequencing the most valuable type-strain genomes for metagenomic binning, comparative biology and taxonomic classification.</title>
        <authorList>
            <person name="Goeker M."/>
        </authorList>
    </citation>
    <scope>NUCLEOTIDE SEQUENCE [LARGE SCALE GENOMIC DNA]</scope>
    <source>
        <strain evidence="2 3">DSM 29661</strain>
    </source>
</reference>
<dbReference type="Proteomes" id="UP000247555">
    <property type="component" value="Unassembled WGS sequence"/>
</dbReference>
<dbReference type="Pfam" id="PF22495">
    <property type="entry name" value="HTH_92"/>
    <property type="match status" value="1"/>
</dbReference>
<proteinExistence type="predicted"/>
<dbReference type="PROSITE" id="PS50943">
    <property type="entry name" value="HTH_CROC1"/>
    <property type="match status" value="1"/>
</dbReference>
<sequence length="94" mass="10529">MNSNEIRALRNSKKMNQAQFWGALNVTQSCGSRYESGRKIPTLVQLMIDLVHVRGVDLNALPSAEDVQLLHVIRTQHTDLYHNLKMIVAASTNG</sequence>
<protein>
    <recommendedName>
        <fullName evidence="1">HTH cro/C1-type domain-containing protein</fullName>
    </recommendedName>
</protein>
<accession>A0A318LBP7</accession>